<dbReference type="InterPro" id="IPR038765">
    <property type="entry name" value="Papain-like_cys_pep_sf"/>
</dbReference>
<dbReference type="PANTHER" id="PTHR33490">
    <property type="entry name" value="BLR5614 PROTEIN-RELATED"/>
    <property type="match status" value="1"/>
</dbReference>
<dbReference type="Proteomes" id="UP000664417">
    <property type="component" value="Unassembled WGS sequence"/>
</dbReference>
<keyword evidence="3" id="KW-1185">Reference proteome</keyword>
<dbReference type="InterPro" id="IPR002931">
    <property type="entry name" value="Transglutaminase-like"/>
</dbReference>
<dbReference type="SUPFAM" id="SSF54001">
    <property type="entry name" value="Cysteine proteinases"/>
    <property type="match status" value="1"/>
</dbReference>
<dbReference type="EMBL" id="JAFREP010000005">
    <property type="protein sequence ID" value="MBO1318397.1"/>
    <property type="molecule type" value="Genomic_DNA"/>
</dbReference>
<dbReference type="AlphaFoldDB" id="A0A8J7Q0Z0"/>
<feature type="domain" description="Transglutaminase-like" evidence="1">
    <location>
        <begin position="136"/>
        <end position="205"/>
    </location>
</feature>
<protein>
    <submittedName>
        <fullName evidence="2">Transglutaminase domain-containing protein</fullName>
    </submittedName>
</protein>
<comment type="caution">
    <text evidence="2">The sequence shown here is derived from an EMBL/GenBank/DDBJ whole genome shotgun (WGS) entry which is preliminary data.</text>
</comment>
<dbReference type="RefSeq" id="WP_207858146.1">
    <property type="nucleotide sequence ID" value="NZ_JAFREP010000005.1"/>
</dbReference>
<accession>A0A8J7Q0Z0</accession>
<name>A0A8J7Q0Z0_9BACT</name>
<organism evidence="2 3">
    <name type="scientific">Acanthopleuribacter pedis</name>
    <dbReference type="NCBI Taxonomy" id="442870"/>
    <lineage>
        <taxon>Bacteria</taxon>
        <taxon>Pseudomonadati</taxon>
        <taxon>Acidobacteriota</taxon>
        <taxon>Holophagae</taxon>
        <taxon>Acanthopleuribacterales</taxon>
        <taxon>Acanthopleuribacteraceae</taxon>
        <taxon>Acanthopleuribacter</taxon>
    </lineage>
</organism>
<evidence type="ECO:0000313" key="3">
    <source>
        <dbReference type="Proteomes" id="UP000664417"/>
    </source>
</evidence>
<dbReference type="Gene3D" id="3.10.620.30">
    <property type="match status" value="1"/>
</dbReference>
<dbReference type="SMART" id="SM00460">
    <property type="entry name" value="TGc"/>
    <property type="match status" value="1"/>
</dbReference>
<reference evidence="2" key="1">
    <citation type="submission" date="2021-03" db="EMBL/GenBank/DDBJ databases">
        <authorList>
            <person name="Wang G."/>
        </authorList>
    </citation>
    <scope>NUCLEOTIDE SEQUENCE</scope>
    <source>
        <strain evidence="2">KCTC 12899</strain>
    </source>
</reference>
<sequence length="270" mass="30235">MFTFALLLVGINFATPEPQPHGASIVMGSQRTQFEVRSDQVGLHFPGYHNNGYKQSVQPQPGGFHVQVETRNAAIASRLRGRAVRDLPPALKPLETVVNRHKDTYLADQITFLFAWLQQEITLETEYVADQSLAKIMRTRSANCVGLANIAIEVLDAMGVKARYVTGIAFQRNDRAVLRLEGSVLHRWIEIHYDDVGWVFADPSGKVNFVEATYLLMGIDTLHPLETTKQLAVGSYVELLKLENGFRVAGRMPGLDSRLRIRPNRLSARP</sequence>
<evidence type="ECO:0000313" key="2">
    <source>
        <dbReference type="EMBL" id="MBO1318397.1"/>
    </source>
</evidence>
<evidence type="ECO:0000259" key="1">
    <source>
        <dbReference type="SMART" id="SM00460"/>
    </source>
</evidence>
<dbReference type="Pfam" id="PF01841">
    <property type="entry name" value="Transglut_core"/>
    <property type="match status" value="1"/>
</dbReference>
<gene>
    <name evidence="2" type="ORF">J3U88_08015</name>
</gene>
<proteinExistence type="predicted"/>